<gene>
    <name evidence="5" type="ORF">Hypma_015840</name>
</gene>
<organism evidence="5 6">
    <name type="scientific">Hypsizygus marmoreus</name>
    <name type="common">White beech mushroom</name>
    <name type="synonym">Agaricus marmoreus</name>
    <dbReference type="NCBI Taxonomy" id="39966"/>
    <lineage>
        <taxon>Eukaryota</taxon>
        <taxon>Fungi</taxon>
        <taxon>Dikarya</taxon>
        <taxon>Basidiomycota</taxon>
        <taxon>Agaricomycotina</taxon>
        <taxon>Agaricomycetes</taxon>
        <taxon>Agaricomycetidae</taxon>
        <taxon>Agaricales</taxon>
        <taxon>Tricholomatineae</taxon>
        <taxon>Lyophyllaceae</taxon>
        <taxon>Hypsizygus</taxon>
    </lineage>
</organism>
<feature type="region of interest" description="Disordered" evidence="3">
    <location>
        <begin position="31"/>
        <end position="297"/>
    </location>
</feature>
<evidence type="ECO:0000313" key="6">
    <source>
        <dbReference type="Proteomes" id="UP000076154"/>
    </source>
</evidence>
<dbReference type="GO" id="GO:0008270">
    <property type="term" value="F:zinc ion binding"/>
    <property type="evidence" value="ECO:0007669"/>
    <property type="project" value="UniProtKB-KW"/>
</dbReference>
<proteinExistence type="predicted"/>
<reference evidence="5" key="1">
    <citation type="submission" date="2018-04" db="EMBL/GenBank/DDBJ databases">
        <title>Whole genome sequencing of Hypsizygus marmoreus.</title>
        <authorList>
            <person name="Choi I.-G."/>
            <person name="Min B."/>
            <person name="Kim J.-G."/>
            <person name="Kim S."/>
            <person name="Oh Y.-L."/>
            <person name="Kong W.-S."/>
            <person name="Park H."/>
            <person name="Jeong J."/>
            <person name="Song E.-S."/>
        </authorList>
    </citation>
    <scope>NUCLEOTIDE SEQUENCE [LARGE SCALE GENOMIC DNA]</scope>
    <source>
        <strain evidence="5">51987-8</strain>
    </source>
</reference>
<keyword evidence="1" id="KW-0863">Zinc-finger</keyword>
<evidence type="ECO:0000259" key="4">
    <source>
        <dbReference type="PROSITE" id="PS50103"/>
    </source>
</evidence>
<keyword evidence="6" id="KW-1185">Reference proteome</keyword>
<feature type="compositionally biased region" description="Gly residues" evidence="3">
    <location>
        <begin position="152"/>
        <end position="174"/>
    </location>
</feature>
<dbReference type="InterPro" id="IPR000571">
    <property type="entry name" value="Znf_CCCH"/>
</dbReference>
<feature type="compositionally biased region" description="Polar residues" evidence="3">
    <location>
        <begin position="207"/>
        <end position="216"/>
    </location>
</feature>
<feature type="compositionally biased region" description="Low complexity" evidence="3">
    <location>
        <begin position="83"/>
        <end position="93"/>
    </location>
</feature>
<evidence type="ECO:0000256" key="2">
    <source>
        <dbReference type="SAM" id="Coils"/>
    </source>
</evidence>
<feature type="zinc finger region" description="C3H1-type" evidence="1">
    <location>
        <begin position="4"/>
        <end position="33"/>
    </location>
</feature>
<dbReference type="InParanoid" id="A0A369KAV5"/>
<keyword evidence="1" id="KW-0479">Metal-binding</keyword>
<dbReference type="AlphaFoldDB" id="A0A369KAV5"/>
<keyword evidence="1" id="KW-0862">Zinc</keyword>
<evidence type="ECO:0000256" key="3">
    <source>
        <dbReference type="SAM" id="MobiDB-lite"/>
    </source>
</evidence>
<feature type="compositionally biased region" description="Gly residues" evidence="3">
    <location>
        <begin position="50"/>
        <end position="75"/>
    </location>
</feature>
<feature type="compositionally biased region" description="Polar residues" evidence="3">
    <location>
        <begin position="94"/>
        <end position="103"/>
    </location>
</feature>
<feature type="compositionally biased region" description="Polar residues" evidence="3">
    <location>
        <begin position="183"/>
        <end position="200"/>
    </location>
</feature>
<feature type="compositionally biased region" description="Basic and acidic residues" evidence="3">
    <location>
        <begin position="220"/>
        <end position="243"/>
    </location>
</feature>
<dbReference type="Proteomes" id="UP000076154">
    <property type="component" value="Unassembled WGS sequence"/>
</dbReference>
<sequence>MLIRCRNFDDDGAPMRVFGCPQGDSCRFIHPDNPSWKWAIRKEQPSNRGMGRGRGRGSGGRRGSGSLGGGSGSWGGPPSPLKSADSSWDASSWGPSTNLSTTKAAPIATKDLRISASPTQASPTAGSSGASNDTRQTTDGWGSPANAVSGWGRSGGSAWGNDEGSGWGSGGGSRWGNSEGSAWGTTVQSDQGNAWGTTGQSGEGSAWGTTGENGQGNAWGKEKEAGSKRSGENKTSGNEHPDPARTPAPSMDAETRETDGKSSQSMKGEVSKPPLPTRKSAAKKAHEPSSEMPHSTVANGLKIRTHSIPAVEPVFTSIPDSARPRETTLTGNRIQIYTTTIKYMQHAVRLQIDLETAKADVERWKTTQLSSSFARATPRTRKELDEQRAKYAQTVSELTKKLDATIKALSELPDLSAQSLAMSTQVDEKELMSYTAQLKDWIKELELFNRVNPPSPPPERPVDPVEGAWQQIKDAVSELDELTETVIGNMYFRDYTSLLDTTVDTKMTALLEAREPGKASTLLDLGEGMLEQADRVGDSLGNLADPAAKLVGSSYRDQQDLVQLAALLKEQEAAQAQIRESFKQFEEWQKEDAAKIEEITERLRTLHTLPRPVPPPLNLETLLPELQKLVVDDVQVEISKVIKHLHDACIQNNDSFIKELYKKLQPTLELTDAICRRAREADGPQNM</sequence>
<feature type="coiled-coil region" evidence="2">
    <location>
        <begin position="564"/>
        <end position="591"/>
    </location>
</feature>
<accession>A0A369KAV5</accession>
<evidence type="ECO:0000256" key="1">
    <source>
        <dbReference type="PROSITE-ProRule" id="PRU00723"/>
    </source>
</evidence>
<feature type="domain" description="C3H1-type" evidence="4">
    <location>
        <begin position="4"/>
        <end position="33"/>
    </location>
</feature>
<feature type="compositionally biased region" description="Polar residues" evidence="3">
    <location>
        <begin position="116"/>
        <end position="140"/>
    </location>
</feature>
<protein>
    <recommendedName>
        <fullName evidence="4">C3H1-type domain-containing protein</fullName>
    </recommendedName>
</protein>
<comment type="caution">
    <text evidence="5">The sequence shown here is derived from an EMBL/GenBank/DDBJ whole genome shotgun (WGS) entry which is preliminary data.</text>
</comment>
<dbReference type="STRING" id="39966.A0A369KAV5"/>
<name>A0A369KAV5_HYPMA</name>
<dbReference type="OrthoDB" id="6017at2759"/>
<evidence type="ECO:0000313" key="5">
    <source>
        <dbReference type="EMBL" id="RDB28904.1"/>
    </source>
</evidence>
<dbReference type="EMBL" id="LUEZ02000010">
    <property type="protein sequence ID" value="RDB28904.1"/>
    <property type="molecule type" value="Genomic_DNA"/>
</dbReference>
<keyword evidence="2" id="KW-0175">Coiled coil</keyword>
<dbReference type="PROSITE" id="PS50103">
    <property type="entry name" value="ZF_C3H1"/>
    <property type="match status" value="1"/>
</dbReference>